<dbReference type="EMBL" id="QOUI01000004">
    <property type="protein sequence ID" value="RCK69994.1"/>
    <property type="molecule type" value="Genomic_DNA"/>
</dbReference>
<dbReference type="SUPFAM" id="SSF52540">
    <property type="entry name" value="P-loop containing nucleoside triphosphate hydrolases"/>
    <property type="match status" value="1"/>
</dbReference>
<accession>A0A367YVU2</accession>
<comment type="caution">
    <text evidence="1">The sequence shown here is derived from an EMBL/GenBank/DDBJ whole genome shotgun (WGS) entry which is preliminary data.</text>
</comment>
<dbReference type="AlphaFoldDB" id="A0A367YVU2"/>
<evidence type="ECO:0008006" key="3">
    <source>
        <dbReference type="Google" id="ProtNLM"/>
    </source>
</evidence>
<organism evidence="1 2">
    <name type="scientific">Desertihabitans brevis</name>
    <dbReference type="NCBI Taxonomy" id="2268447"/>
    <lineage>
        <taxon>Bacteria</taxon>
        <taxon>Bacillati</taxon>
        <taxon>Actinomycetota</taxon>
        <taxon>Actinomycetes</taxon>
        <taxon>Propionibacteriales</taxon>
        <taxon>Propionibacteriaceae</taxon>
        <taxon>Desertihabitans</taxon>
    </lineage>
</organism>
<keyword evidence="2" id="KW-1185">Reference proteome</keyword>
<evidence type="ECO:0000313" key="1">
    <source>
        <dbReference type="EMBL" id="RCK69994.1"/>
    </source>
</evidence>
<dbReference type="Gene3D" id="3.40.50.300">
    <property type="entry name" value="P-loop containing nucleotide triphosphate hydrolases"/>
    <property type="match status" value="1"/>
</dbReference>
<evidence type="ECO:0000313" key="2">
    <source>
        <dbReference type="Proteomes" id="UP000252770"/>
    </source>
</evidence>
<reference evidence="1 2" key="1">
    <citation type="submission" date="2018-07" db="EMBL/GenBank/DDBJ databases">
        <title>Desertimonas flava gen. nov. sp. nov.</title>
        <authorList>
            <person name="Liu S."/>
        </authorList>
    </citation>
    <scope>NUCLEOTIDE SEQUENCE [LARGE SCALE GENOMIC DNA]</scope>
    <source>
        <strain evidence="1 2">16Sb5-5</strain>
    </source>
</reference>
<dbReference type="InterPro" id="IPR027417">
    <property type="entry name" value="P-loop_NTPase"/>
</dbReference>
<protein>
    <recommendedName>
        <fullName evidence="3">Adenylyl-sulfate kinase</fullName>
    </recommendedName>
</protein>
<name>A0A367YVU2_9ACTN</name>
<dbReference type="RefSeq" id="WP_114126180.1">
    <property type="nucleotide sequence ID" value="NZ_QOUI01000004.1"/>
</dbReference>
<proteinExistence type="predicted"/>
<dbReference type="Proteomes" id="UP000252770">
    <property type="component" value="Unassembled WGS sequence"/>
</dbReference>
<dbReference type="Pfam" id="PF13671">
    <property type="entry name" value="AAA_33"/>
    <property type="match status" value="1"/>
</dbReference>
<gene>
    <name evidence="1" type="ORF">DT076_08270</name>
</gene>
<sequence>MPRLVTFTGPLAAGKSTVAALVAARRAADGGRVVLVDVDEVAATVQGAGVGPLGLWPAAHVAHAALVAGWLRTGVDLVVSDGPGFEPEEQQTLADALAPGTDVLRVLVDAPVAVTWPRAQADPTRGVSREHGFHHRLHERYRSVVDEIPVDLRLDSSRLNPDQMADAVLAVL</sequence>